<dbReference type="PIRSF" id="PIRSF029950">
    <property type="entry name" value="Cas_CT1134"/>
    <property type="match status" value="1"/>
</dbReference>
<keyword evidence="1 2" id="KW-0051">Antiviral defense</keyword>
<dbReference type="GO" id="GO:0051607">
    <property type="term" value="P:defense response to virus"/>
    <property type="evidence" value="ECO:0007669"/>
    <property type="project" value="UniProtKB-UniRule"/>
</dbReference>
<name>A0A1J5P1T8_NEOTH</name>
<evidence type="ECO:0000313" key="4">
    <source>
        <dbReference type="Proteomes" id="UP000182811"/>
    </source>
</evidence>
<dbReference type="Gene3D" id="3.30.70.2660">
    <property type="match status" value="1"/>
</dbReference>
<evidence type="ECO:0000256" key="2">
    <source>
        <dbReference type="PIRNR" id="PIRNR029950"/>
    </source>
</evidence>
<dbReference type="GO" id="GO:0003723">
    <property type="term" value="F:RNA binding"/>
    <property type="evidence" value="ECO:0007669"/>
    <property type="project" value="UniProtKB-UniRule"/>
</dbReference>
<dbReference type="Proteomes" id="UP000182811">
    <property type="component" value="Unassembled WGS sequence"/>
</dbReference>
<gene>
    <name evidence="3" type="primary">cas5_1</name>
    <name evidence="3" type="ORF">MOTE_00150</name>
</gene>
<dbReference type="GO" id="GO:0004519">
    <property type="term" value="F:endonuclease activity"/>
    <property type="evidence" value="ECO:0007669"/>
    <property type="project" value="UniProtKB-UniRule"/>
</dbReference>
<dbReference type="InterPro" id="IPR010155">
    <property type="entry name" value="CRISPR-assoc_prot_Cas5d"/>
</dbReference>
<organism evidence="3 4">
    <name type="scientific">Neomoorella thermoacetica</name>
    <name type="common">Clostridium thermoaceticum</name>
    <dbReference type="NCBI Taxonomy" id="1525"/>
    <lineage>
        <taxon>Bacteria</taxon>
        <taxon>Bacillati</taxon>
        <taxon>Bacillota</taxon>
        <taxon>Clostridia</taxon>
        <taxon>Neomoorellales</taxon>
        <taxon>Neomoorellaceae</taxon>
        <taxon>Neomoorella</taxon>
    </lineage>
</organism>
<comment type="caution">
    <text evidence="3">The sequence shown here is derived from an EMBL/GenBank/DDBJ whole genome shotgun (WGS) entry which is preliminary data.</text>
</comment>
<keyword evidence="2" id="KW-0540">Nuclease</keyword>
<sequence length="233" mass="27156">MERTGMVTVKVWGDYACFTRPEFKVERVSYPVMTPSAARGVLEAIFWKPEFRYEIRAIGVLKKGSEMVILRNEIDQRQGSNPFFVEDTRQQRCSLVLKNVAYLIRAEMVLRSWATDPVYKYRDQFNRRVERGQCYHRPYLGTREFTAFFAPAGEGDRPQPLDMDLGNMLLDIAHVEDPTRPEMEFVRHGPGGARRASGYHHSLFFAACLEAGWLRVPAERYRELYRLEGEDYV</sequence>
<dbReference type="EC" id="3.1.-.-" evidence="2"/>
<dbReference type="InterPro" id="IPR013422">
    <property type="entry name" value="CRISPR-assoc_prot_Cas5_N"/>
</dbReference>
<dbReference type="AlphaFoldDB" id="A0A1J5P1T8"/>
<keyword evidence="2" id="KW-0694">RNA-binding</keyword>
<dbReference type="GO" id="GO:0043571">
    <property type="term" value="P:maintenance of CRISPR repeat elements"/>
    <property type="evidence" value="ECO:0007669"/>
    <property type="project" value="UniProtKB-UniRule"/>
</dbReference>
<reference evidence="3 4" key="1">
    <citation type="submission" date="2016-08" db="EMBL/GenBank/DDBJ databases">
        <title>Genome-based comparison of Moorella thermoacetic strains.</title>
        <authorList>
            <person name="Poehlein A."/>
            <person name="Bengelsdorf F.R."/>
            <person name="Esser C."/>
            <person name="Duerre P."/>
            <person name="Daniel R."/>
        </authorList>
    </citation>
    <scope>NUCLEOTIDE SEQUENCE [LARGE SCALE GENOMIC DNA]</scope>
    <source>
        <strain evidence="3 4">DSM 21394</strain>
    </source>
</reference>
<keyword evidence="2" id="KW-0378">Hydrolase</keyword>
<comment type="similarity">
    <text evidence="2">Belongs to the CRISPR-associated protein Cas5 family. Subtype I-C/Dvulg subfamily.</text>
</comment>
<evidence type="ECO:0000313" key="3">
    <source>
        <dbReference type="EMBL" id="OIQ61452.1"/>
    </source>
</evidence>
<comment type="function">
    <text evidence="2">CRISPR (clustered regularly interspaced short palindromic repeat) is an adaptive immune system that provides protection against mobile genetic elements (viruses, transposable elements and conjugative plasmids). CRISPR clusters contain spacers, sequences complementary to antecedent mobile elements, and target invading nucleic acids. CRISPR clusters are transcribed and processed into CRISPR RNA (crRNA).</text>
</comment>
<dbReference type="NCBIfam" id="TIGR02593">
    <property type="entry name" value="CRISPR_cas5"/>
    <property type="match status" value="1"/>
</dbReference>
<dbReference type="GO" id="GO:0016787">
    <property type="term" value="F:hydrolase activity"/>
    <property type="evidence" value="ECO:0007669"/>
    <property type="project" value="UniProtKB-KW"/>
</dbReference>
<evidence type="ECO:0000256" key="1">
    <source>
        <dbReference type="ARBA" id="ARBA00023118"/>
    </source>
</evidence>
<dbReference type="EMBL" id="MDDC01000001">
    <property type="protein sequence ID" value="OIQ61452.1"/>
    <property type="molecule type" value="Genomic_DNA"/>
</dbReference>
<protein>
    <recommendedName>
        <fullName evidence="2">pre-crRNA processing endonuclease</fullName>
        <ecNumber evidence="2">3.1.-.-</ecNumber>
    </recommendedName>
</protein>
<keyword evidence="2" id="KW-0255">Endonuclease</keyword>
<dbReference type="Pfam" id="PF09704">
    <property type="entry name" value="Cas_Cas5d"/>
    <property type="match status" value="1"/>
</dbReference>
<dbReference type="NCBIfam" id="TIGR01876">
    <property type="entry name" value="cas_Cas5d"/>
    <property type="match status" value="1"/>
</dbReference>
<accession>A0A1J5P1T8</accession>
<proteinExistence type="inferred from homology"/>
<dbReference type="InterPro" id="IPR021124">
    <property type="entry name" value="CRISPR-assoc_prot_Cas5"/>
</dbReference>